<dbReference type="SUPFAM" id="SSF89447">
    <property type="entry name" value="AbrB/MazE/MraZ-like"/>
    <property type="match status" value="1"/>
</dbReference>
<name>F0QYV4_VULM7</name>
<dbReference type="Gene3D" id="2.10.260.10">
    <property type="match status" value="1"/>
</dbReference>
<evidence type="ECO:0000313" key="2">
    <source>
        <dbReference type="EMBL" id="ADY00235.1"/>
    </source>
</evidence>
<dbReference type="InterPro" id="IPR052975">
    <property type="entry name" value="Repressor-like_regulatory"/>
</dbReference>
<sequence>MRVKVTRNFQVTIPTEIRERLGIRVGDYVDITYDEKEGVIIIRPYRKKWTTYTLGKKLTPEDIEQIINEVRYENANNH</sequence>
<accession>F0QYV4</accession>
<dbReference type="NCBIfam" id="TIGR01439">
    <property type="entry name" value="lp_hng_hel_AbrB"/>
    <property type="match status" value="1"/>
</dbReference>
<dbReference type="EMBL" id="CP002529">
    <property type="protein sequence ID" value="ADY00235.1"/>
    <property type="molecule type" value="Genomic_DNA"/>
</dbReference>
<evidence type="ECO:0000313" key="3">
    <source>
        <dbReference type="Proteomes" id="UP000007485"/>
    </source>
</evidence>
<dbReference type="KEGG" id="vmo:VMUT_0018"/>
<feature type="domain" description="SpoVT-AbrB" evidence="1">
    <location>
        <begin position="1"/>
        <end position="47"/>
    </location>
</feature>
<evidence type="ECO:0000259" key="1">
    <source>
        <dbReference type="PROSITE" id="PS51740"/>
    </source>
</evidence>
<dbReference type="PROSITE" id="PS51740">
    <property type="entry name" value="SPOVT_ABRB"/>
    <property type="match status" value="1"/>
</dbReference>
<dbReference type="Proteomes" id="UP000007485">
    <property type="component" value="Chromosome"/>
</dbReference>
<dbReference type="Pfam" id="PF04014">
    <property type="entry name" value="MazE_antitoxin"/>
    <property type="match status" value="1"/>
</dbReference>
<dbReference type="InterPro" id="IPR037914">
    <property type="entry name" value="SpoVT-AbrB_sf"/>
</dbReference>
<gene>
    <name evidence="2" type="ordered locus">VMUT_0018</name>
</gene>
<dbReference type="AlphaFoldDB" id="F0QYV4"/>
<proteinExistence type="predicted"/>
<dbReference type="PANTHER" id="PTHR34860">
    <property type="entry name" value="REPRESSOR-LIKE PROTEIN SSO7C3"/>
    <property type="match status" value="1"/>
</dbReference>
<dbReference type="STRING" id="985053.VMUT_0018"/>
<dbReference type="SMART" id="SM00966">
    <property type="entry name" value="SpoVT_AbrB"/>
    <property type="match status" value="1"/>
</dbReference>
<dbReference type="InterPro" id="IPR007159">
    <property type="entry name" value="SpoVT-AbrB_dom"/>
</dbReference>
<dbReference type="GO" id="GO:0003677">
    <property type="term" value="F:DNA binding"/>
    <property type="evidence" value="ECO:0007669"/>
    <property type="project" value="InterPro"/>
</dbReference>
<protein>
    <submittedName>
        <fullName evidence="2">Transcriptional regulator, AbrB family</fullName>
    </submittedName>
</protein>
<dbReference type="GeneID" id="10287670"/>
<dbReference type="eggNOG" id="arCOG00815">
    <property type="taxonomic scope" value="Archaea"/>
</dbReference>
<keyword evidence="3" id="KW-1185">Reference proteome</keyword>
<dbReference type="OrthoDB" id="30861at2157"/>
<reference evidence="2 3" key="1">
    <citation type="journal article" date="2011" name="J. Bacteriol.">
        <title>Complete genome sequence of 'Vulcanisaeta moutnovskia' strain 768-28, a novel member of the hyperthermophilic crenarchaeal genus vulcanisaeta.</title>
        <authorList>
            <person name="Gumerov V.M."/>
            <person name="Mardanov A.V."/>
            <person name="Beletsky A.V."/>
            <person name="Prokofeva M.I."/>
            <person name="Bonch-Osmolovskaya E.A."/>
            <person name="Ravin N.V."/>
            <person name="Skryabin K.G."/>
        </authorList>
    </citation>
    <scope>NUCLEOTIDE SEQUENCE [LARGE SCALE GENOMIC DNA]</scope>
    <source>
        <strain evidence="2 3">768-28</strain>
    </source>
</reference>
<dbReference type="PANTHER" id="PTHR34860:SF6">
    <property type="entry name" value="REPRESSOR-LIKE PROTEIN SSO7C3"/>
    <property type="match status" value="1"/>
</dbReference>
<dbReference type="RefSeq" id="WP_013603399.1">
    <property type="nucleotide sequence ID" value="NC_015151.1"/>
</dbReference>
<organism evidence="2 3">
    <name type="scientific">Vulcanisaeta moutnovskia (strain 768-28)</name>
    <dbReference type="NCBI Taxonomy" id="985053"/>
    <lineage>
        <taxon>Archaea</taxon>
        <taxon>Thermoproteota</taxon>
        <taxon>Thermoprotei</taxon>
        <taxon>Thermoproteales</taxon>
        <taxon>Thermoproteaceae</taxon>
        <taxon>Vulcanisaeta</taxon>
    </lineage>
</organism>
<dbReference type="HOGENOM" id="CLU_158484_9_3_2"/>